<dbReference type="Proteomes" id="UP000664414">
    <property type="component" value="Unassembled WGS sequence"/>
</dbReference>
<proteinExistence type="predicted"/>
<reference evidence="1" key="1">
    <citation type="submission" date="2021-02" db="EMBL/GenBank/DDBJ databases">
        <title>Thiocyanate and organic carbon inputs drive convergent selection for specific autotrophic Afipia and Thiobacillus strains within complex microbiomes.</title>
        <authorList>
            <person name="Huddy R.J."/>
            <person name="Sachdeva R."/>
            <person name="Kadzinga F."/>
            <person name="Kantor R.S."/>
            <person name="Harrison S.T.L."/>
            <person name="Banfield J.F."/>
        </authorList>
    </citation>
    <scope>NUCLEOTIDE SEQUENCE</scope>
    <source>
        <strain evidence="1">SCN18_10_11_15_R4_P_38_20</strain>
    </source>
</reference>
<dbReference type="Pfam" id="PF06242">
    <property type="entry name" value="TrcR"/>
    <property type="match status" value="1"/>
</dbReference>
<name>A0A8J7PSH6_9PROT</name>
<dbReference type="EMBL" id="JAFKGL010000014">
    <property type="protein sequence ID" value="MBN9412914.1"/>
    <property type="molecule type" value="Genomic_DNA"/>
</dbReference>
<evidence type="ECO:0000313" key="1">
    <source>
        <dbReference type="EMBL" id="MBN9412914.1"/>
    </source>
</evidence>
<sequence length="177" mass="19975">MVVPLMPKATALWLVENTTLTFEQIAAFCELHLLEVQALADGEIGIGLVPFDPLANNQLTAQEIKRCEEDSSKHLILKEHDSILDKNLKKGRYTPVSLRKDRPDGIAWILKHYPQMNDTLLCRLLGTTKATIDAIRNKTHKKALNIKPRHPVTLGLCTQRDLDQTVEEVLKMHPEGI</sequence>
<dbReference type="AlphaFoldDB" id="A0A8J7PSH6"/>
<comment type="caution">
    <text evidence="1">The sequence shown here is derived from an EMBL/GenBank/DDBJ whole genome shotgun (WGS) entry which is preliminary data.</text>
</comment>
<gene>
    <name evidence="1" type="ORF">J0H12_03175</name>
</gene>
<evidence type="ECO:0000313" key="2">
    <source>
        <dbReference type="Proteomes" id="UP000664414"/>
    </source>
</evidence>
<accession>A0A8J7PSH6</accession>
<organism evidence="1 2">
    <name type="scientific">Candidatus Paracaedimonas acanthamoebae</name>
    <dbReference type="NCBI Taxonomy" id="244581"/>
    <lineage>
        <taxon>Bacteria</taxon>
        <taxon>Pseudomonadati</taxon>
        <taxon>Pseudomonadota</taxon>
        <taxon>Alphaproteobacteria</taxon>
        <taxon>Holosporales</taxon>
        <taxon>Caedimonadaceae</taxon>
        <taxon>Candidatus Paracaedimonas</taxon>
    </lineage>
</organism>
<dbReference type="InterPro" id="IPR010421">
    <property type="entry name" value="TrcR"/>
</dbReference>
<protein>
    <submittedName>
        <fullName evidence="1">DUF1013 domain-containing protein</fullName>
    </submittedName>
</protein>